<evidence type="ECO:0000313" key="4">
    <source>
        <dbReference type="EMBL" id="KAI1890218.1"/>
    </source>
</evidence>
<feature type="region of interest" description="Disordered" evidence="3">
    <location>
        <begin position="488"/>
        <end position="627"/>
    </location>
</feature>
<feature type="compositionally biased region" description="Basic and acidic residues" evidence="3">
    <location>
        <begin position="30"/>
        <end position="52"/>
    </location>
</feature>
<accession>A0A8T3D6D3</accession>
<dbReference type="GO" id="GO:0005634">
    <property type="term" value="C:nucleus"/>
    <property type="evidence" value="ECO:0007669"/>
    <property type="project" value="InterPro"/>
</dbReference>
<proteinExistence type="inferred from homology"/>
<feature type="compositionally biased region" description="Basic and acidic residues" evidence="3">
    <location>
        <begin position="524"/>
        <end position="542"/>
    </location>
</feature>
<feature type="region of interest" description="Disordered" evidence="3">
    <location>
        <begin position="1"/>
        <end position="119"/>
    </location>
</feature>
<feature type="compositionally biased region" description="Acidic residues" evidence="3">
    <location>
        <begin position="543"/>
        <end position="585"/>
    </location>
</feature>
<reference evidence="4" key="1">
    <citation type="submission" date="2021-01" db="EMBL/GenBank/DDBJ databases">
        <authorList>
            <person name="Zahm M."/>
            <person name="Roques C."/>
            <person name="Cabau C."/>
            <person name="Klopp C."/>
            <person name="Donnadieu C."/>
            <person name="Jouanno E."/>
            <person name="Lampietro C."/>
            <person name="Louis A."/>
            <person name="Herpin A."/>
            <person name="Echchiki A."/>
            <person name="Berthelot C."/>
            <person name="Parey E."/>
            <person name="Roest-Crollius H."/>
            <person name="Braasch I."/>
            <person name="Postlethwait J."/>
            <person name="Bobe J."/>
            <person name="Montfort J."/>
            <person name="Bouchez O."/>
            <person name="Begum T."/>
            <person name="Mejri S."/>
            <person name="Adams A."/>
            <person name="Chen W.-J."/>
            <person name="Guiguen Y."/>
        </authorList>
    </citation>
    <scope>NUCLEOTIDE SEQUENCE</scope>
    <source>
        <tissue evidence="4">Blood</tissue>
    </source>
</reference>
<dbReference type="EMBL" id="JAERUA010000014">
    <property type="protein sequence ID" value="KAI1890218.1"/>
    <property type="molecule type" value="Genomic_DNA"/>
</dbReference>
<feature type="compositionally biased region" description="Acidic residues" evidence="3">
    <location>
        <begin position="250"/>
        <end position="259"/>
    </location>
</feature>
<feature type="compositionally biased region" description="Low complexity" evidence="3">
    <location>
        <begin position="260"/>
        <end position="276"/>
    </location>
</feature>
<dbReference type="Pfam" id="PF00956">
    <property type="entry name" value="NAP"/>
    <property type="match status" value="1"/>
</dbReference>
<dbReference type="PANTHER" id="PTHR11875">
    <property type="entry name" value="TESTIS-SPECIFIC Y-ENCODED PROTEIN"/>
    <property type="match status" value="1"/>
</dbReference>
<comment type="similarity">
    <text evidence="1 2">Belongs to the nucleosome assembly protein (NAP) family.</text>
</comment>
<evidence type="ECO:0000256" key="1">
    <source>
        <dbReference type="ARBA" id="ARBA00009947"/>
    </source>
</evidence>
<sequence>MSEHTDCKEQSKPCKRRASPEQGCPSPPDKAARVREDDKELALDLSGCRDGEAAGSGGPIDTEPESEHEKGGISAEKEEREDEGAKNKTNITNSSAETTETRPTSISGTAGPVAAGGVWESNRPMDAAVADTLGRGSVVLKGPGSTVSQQQSDWAAIAAAEALASLTRGDGDDEAKDRPRSGSQGEGKRNGKRPGKRDSSKQGDLMDSPKPGKSPKTRAAAADSSTSLPEGGAVLDPVDRERSAKTRYSEEEDEEEDDSLLSSSSSADFSSGSEEGAVGDSECAIVSVKMAPETRQAVAQLARLQMQLETLERRGVRQHQRLELRLTQQRRPHLEQRSAVIRDIPGFWVTALLNHPQLSSHIDENDEDALSYMTNLEIENSGLGYKIGFHFRRNPYFQNSVIVKERHLAVGGSALSFSNPILWHRGQNLTARGRLVKGPNTFHPYQSFFTWFSDHSSPERDQIAEILKNDLYRNPLRYYLTPLWEPRLNGSTPRMAHNSNSSECVVISDSDDDDDDDDEDDDEERRPRICHSEAERDTGRSSEEEDEEVLIDGSEEEEDGESADEDGVSQEKEEEEELDVEEVDTEASRSLEPTTQPEEEEDDDGQDIEVDEDDGQDIEVDGGEEDS</sequence>
<comment type="caution">
    <text evidence="4">The sequence shown here is derived from an EMBL/GenBank/DDBJ whole genome shotgun (WGS) entry which is preliminary data.</text>
</comment>
<keyword evidence="5" id="KW-1185">Reference proteome</keyword>
<dbReference type="AlphaFoldDB" id="A0A8T3D6D3"/>
<protein>
    <submittedName>
        <fullName evidence="4">Uncharacterized protein</fullName>
    </submittedName>
</protein>
<dbReference type="Gene3D" id="1.20.5.1500">
    <property type="match status" value="1"/>
</dbReference>
<feature type="compositionally biased region" description="Polar residues" evidence="3">
    <location>
        <begin position="87"/>
        <end position="108"/>
    </location>
</feature>
<dbReference type="InterPro" id="IPR002164">
    <property type="entry name" value="NAP_family"/>
</dbReference>
<dbReference type="InterPro" id="IPR037231">
    <property type="entry name" value="NAP-like_sf"/>
</dbReference>
<organism evidence="4 5">
    <name type="scientific">Albula goreensis</name>
    <dbReference type="NCBI Taxonomy" id="1534307"/>
    <lineage>
        <taxon>Eukaryota</taxon>
        <taxon>Metazoa</taxon>
        <taxon>Chordata</taxon>
        <taxon>Craniata</taxon>
        <taxon>Vertebrata</taxon>
        <taxon>Euteleostomi</taxon>
        <taxon>Actinopterygii</taxon>
        <taxon>Neopterygii</taxon>
        <taxon>Teleostei</taxon>
        <taxon>Albuliformes</taxon>
        <taxon>Albulidae</taxon>
        <taxon>Albula</taxon>
    </lineage>
</organism>
<dbReference type="Proteomes" id="UP000829720">
    <property type="component" value="Unassembled WGS sequence"/>
</dbReference>
<feature type="compositionally biased region" description="Basic and acidic residues" evidence="3">
    <location>
        <begin position="65"/>
        <end position="86"/>
    </location>
</feature>
<feature type="compositionally biased region" description="Basic and acidic residues" evidence="3">
    <location>
        <begin position="237"/>
        <end position="249"/>
    </location>
</feature>
<evidence type="ECO:0000313" key="5">
    <source>
        <dbReference type="Proteomes" id="UP000829720"/>
    </source>
</evidence>
<dbReference type="SUPFAM" id="SSF143113">
    <property type="entry name" value="NAP-like"/>
    <property type="match status" value="1"/>
</dbReference>
<evidence type="ECO:0000256" key="3">
    <source>
        <dbReference type="SAM" id="MobiDB-lite"/>
    </source>
</evidence>
<feature type="compositionally biased region" description="Acidic residues" evidence="3">
    <location>
        <begin position="509"/>
        <end position="523"/>
    </location>
</feature>
<feature type="compositionally biased region" description="Acidic residues" evidence="3">
    <location>
        <begin position="597"/>
        <end position="627"/>
    </location>
</feature>
<dbReference type="GO" id="GO:0006334">
    <property type="term" value="P:nucleosome assembly"/>
    <property type="evidence" value="ECO:0007669"/>
    <property type="project" value="InterPro"/>
</dbReference>
<feature type="compositionally biased region" description="Basic and acidic residues" evidence="3">
    <location>
        <begin position="1"/>
        <end position="12"/>
    </location>
</feature>
<feature type="compositionally biased region" description="Polar residues" evidence="3">
    <location>
        <begin position="489"/>
        <end position="503"/>
    </location>
</feature>
<evidence type="ECO:0000256" key="2">
    <source>
        <dbReference type="RuleBase" id="RU003876"/>
    </source>
</evidence>
<gene>
    <name evidence="4" type="ORF">AGOR_G00151410</name>
</gene>
<dbReference type="Gene3D" id="3.30.1120.90">
    <property type="entry name" value="Nucleosome assembly protein"/>
    <property type="match status" value="1"/>
</dbReference>
<name>A0A8T3D6D3_9TELE</name>
<feature type="region of interest" description="Disordered" evidence="3">
    <location>
        <begin position="166"/>
        <end position="279"/>
    </location>
</feature>
<dbReference type="OrthoDB" id="19419at2759"/>